<feature type="region of interest" description="Disordered" evidence="1">
    <location>
        <begin position="133"/>
        <end position="371"/>
    </location>
</feature>
<evidence type="ECO:0000313" key="2">
    <source>
        <dbReference type="EMBL" id="KDQ57730.1"/>
    </source>
</evidence>
<feature type="region of interest" description="Disordered" evidence="1">
    <location>
        <begin position="1"/>
        <end position="115"/>
    </location>
</feature>
<sequence length="371" mass="39525">MNPLVTVVPGSRHPVSIPSRTTSPSRYNSSSSSSDSSLETPLGKLPSYSTTRRKPRATYQSPTSNHPTSLCIEKPNANSNHHSSTSQPRSMNQQTTSDPSNGGRRVKKKYPMGPPLPLYHPLGRLALSLPELDPESFGLPNSLTIDSDSSRRASSRARRPAAKVRDIIDDKAGSTSAVAVSSTAVAQDSAKEKEKASPRKRRAAGQGAGGKRKRKDGDYGDSTYPAKRTRNPRGGGVSVANAAVDESVAGEVEEEEKRPERRTRRVTRTAVARRGSSASDATNTEVAVTPKEVEEGDGMEVDADVDRASVDDQAHMDVEEHDESPGATNPAALGEVNGAVSRTSSDPKDGNERSEKEDGELSEEAATQSNA</sequence>
<feature type="compositionally biased region" description="Basic and acidic residues" evidence="1">
    <location>
        <begin position="345"/>
        <end position="356"/>
    </location>
</feature>
<dbReference type="Proteomes" id="UP000027265">
    <property type="component" value="Unassembled WGS sequence"/>
</dbReference>
<dbReference type="OrthoDB" id="2676123at2759"/>
<feature type="compositionally biased region" description="Polar residues" evidence="1">
    <location>
        <begin position="276"/>
        <end position="286"/>
    </location>
</feature>
<evidence type="ECO:0000313" key="3">
    <source>
        <dbReference type="Proteomes" id="UP000027265"/>
    </source>
</evidence>
<gene>
    <name evidence="2" type="ORF">JAAARDRAFT_78784</name>
</gene>
<feature type="compositionally biased region" description="Low complexity" evidence="1">
    <location>
        <begin position="18"/>
        <end position="37"/>
    </location>
</feature>
<evidence type="ECO:0000256" key="1">
    <source>
        <dbReference type="SAM" id="MobiDB-lite"/>
    </source>
</evidence>
<feature type="compositionally biased region" description="Low complexity" evidence="1">
    <location>
        <begin position="174"/>
        <end position="186"/>
    </location>
</feature>
<dbReference type="InParanoid" id="A0A067PV41"/>
<feature type="compositionally biased region" description="Polar residues" evidence="1">
    <location>
        <begin position="58"/>
        <end position="68"/>
    </location>
</feature>
<dbReference type="AlphaFoldDB" id="A0A067PV41"/>
<feature type="compositionally biased region" description="Basic residues" evidence="1">
    <location>
        <begin position="153"/>
        <end position="162"/>
    </location>
</feature>
<keyword evidence="3" id="KW-1185">Reference proteome</keyword>
<feature type="compositionally biased region" description="Basic and acidic residues" evidence="1">
    <location>
        <begin position="163"/>
        <end position="172"/>
    </location>
</feature>
<name>A0A067PV41_9AGAM</name>
<feature type="compositionally biased region" description="Basic and acidic residues" evidence="1">
    <location>
        <begin position="304"/>
        <end position="318"/>
    </location>
</feature>
<dbReference type="HOGENOM" id="CLU_746101_0_0_1"/>
<proteinExistence type="predicted"/>
<feature type="compositionally biased region" description="Acidic residues" evidence="1">
    <location>
        <begin position="294"/>
        <end position="303"/>
    </location>
</feature>
<dbReference type="EMBL" id="KL197719">
    <property type="protein sequence ID" value="KDQ57730.1"/>
    <property type="molecule type" value="Genomic_DNA"/>
</dbReference>
<organism evidence="2 3">
    <name type="scientific">Jaapia argillacea MUCL 33604</name>
    <dbReference type="NCBI Taxonomy" id="933084"/>
    <lineage>
        <taxon>Eukaryota</taxon>
        <taxon>Fungi</taxon>
        <taxon>Dikarya</taxon>
        <taxon>Basidiomycota</taxon>
        <taxon>Agaricomycotina</taxon>
        <taxon>Agaricomycetes</taxon>
        <taxon>Agaricomycetidae</taxon>
        <taxon>Jaapiales</taxon>
        <taxon>Jaapiaceae</taxon>
        <taxon>Jaapia</taxon>
    </lineage>
</organism>
<protein>
    <submittedName>
        <fullName evidence="2">Uncharacterized protein</fullName>
    </submittedName>
</protein>
<accession>A0A067PV41</accession>
<reference evidence="3" key="1">
    <citation type="journal article" date="2014" name="Proc. Natl. Acad. Sci. U.S.A.">
        <title>Extensive sampling of basidiomycete genomes demonstrates inadequacy of the white-rot/brown-rot paradigm for wood decay fungi.</title>
        <authorList>
            <person name="Riley R."/>
            <person name="Salamov A.A."/>
            <person name="Brown D.W."/>
            <person name="Nagy L.G."/>
            <person name="Floudas D."/>
            <person name="Held B.W."/>
            <person name="Levasseur A."/>
            <person name="Lombard V."/>
            <person name="Morin E."/>
            <person name="Otillar R."/>
            <person name="Lindquist E.A."/>
            <person name="Sun H."/>
            <person name="LaButti K.M."/>
            <person name="Schmutz J."/>
            <person name="Jabbour D."/>
            <person name="Luo H."/>
            <person name="Baker S.E."/>
            <person name="Pisabarro A.G."/>
            <person name="Walton J.D."/>
            <person name="Blanchette R.A."/>
            <person name="Henrissat B."/>
            <person name="Martin F."/>
            <person name="Cullen D."/>
            <person name="Hibbett D.S."/>
            <person name="Grigoriev I.V."/>
        </authorList>
    </citation>
    <scope>NUCLEOTIDE SEQUENCE [LARGE SCALE GENOMIC DNA]</scope>
    <source>
        <strain evidence="3">MUCL 33604</strain>
    </source>
</reference>
<feature type="compositionally biased region" description="Polar residues" evidence="1">
    <location>
        <begin position="76"/>
        <end position="100"/>
    </location>
</feature>